<evidence type="ECO:0000313" key="5">
    <source>
        <dbReference type="Proteomes" id="UP001079430"/>
    </source>
</evidence>
<dbReference type="SUPFAM" id="SSF47473">
    <property type="entry name" value="EF-hand"/>
    <property type="match status" value="1"/>
</dbReference>
<dbReference type="InterPro" id="IPR018247">
    <property type="entry name" value="EF_Hand_1_Ca_BS"/>
</dbReference>
<dbReference type="PROSITE" id="PS50222">
    <property type="entry name" value="EF_HAND_2"/>
    <property type="match status" value="1"/>
</dbReference>
<name>A0ABT4KF30_9HYPH</name>
<evidence type="ECO:0000259" key="3">
    <source>
        <dbReference type="PROSITE" id="PS50222"/>
    </source>
</evidence>
<dbReference type="Pfam" id="PF13202">
    <property type="entry name" value="EF-hand_5"/>
    <property type="match status" value="1"/>
</dbReference>
<feature type="region of interest" description="Disordered" evidence="1">
    <location>
        <begin position="93"/>
        <end position="115"/>
    </location>
</feature>
<feature type="signal peptide" evidence="2">
    <location>
        <begin position="1"/>
        <end position="26"/>
    </location>
</feature>
<dbReference type="PROSITE" id="PS00018">
    <property type="entry name" value="EF_HAND_1"/>
    <property type="match status" value="1"/>
</dbReference>
<keyword evidence="5" id="KW-1185">Reference proteome</keyword>
<comment type="caution">
    <text evidence="4">The sequence shown here is derived from an EMBL/GenBank/DDBJ whole genome shotgun (WGS) entry which is preliminary data.</text>
</comment>
<evidence type="ECO:0000313" key="4">
    <source>
        <dbReference type="EMBL" id="MCZ4090494.1"/>
    </source>
</evidence>
<feature type="domain" description="EF-hand" evidence="3">
    <location>
        <begin position="56"/>
        <end position="91"/>
    </location>
</feature>
<organism evidence="4 5">
    <name type="scientific">Sinorhizobium psoraleae</name>
    <dbReference type="NCBI Taxonomy" id="520838"/>
    <lineage>
        <taxon>Bacteria</taxon>
        <taxon>Pseudomonadati</taxon>
        <taxon>Pseudomonadota</taxon>
        <taxon>Alphaproteobacteria</taxon>
        <taxon>Hyphomicrobiales</taxon>
        <taxon>Rhizobiaceae</taxon>
        <taxon>Sinorhizobium/Ensifer group</taxon>
        <taxon>Sinorhizobium</taxon>
    </lineage>
</organism>
<gene>
    <name evidence="4" type="ORF">O3W52_10585</name>
</gene>
<evidence type="ECO:0000256" key="1">
    <source>
        <dbReference type="SAM" id="MobiDB-lite"/>
    </source>
</evidence>
<feature type="chain" id="PRO_5046547481" evidence="2">
    <location>
        <begin position="27"/>
        <end position="137"/>
    </location>
</feature>
<protein>
    <submittedName>
        <fullName evidence="4">EF-hand domain-containing protein</fullName>
    </submittedName>
</protein>
<dbReference type="EMBL" id="JAPVOI010000004">
    <property type="protein sequence ID" value="MCZ4090494.1"/>
    <property type="molecule type" value="Genomic_DNA"/>
</dbReference>
<dbReference type="Gene3D" id="1.10.238.10">
    <property type="entry name" value="EF-hand"/>
    <property type="match status" value="1"/>
</dbReference>
<dbReference type="RefSeq" id="WP_269278751.1">
    <property type="nucleotide sequence ID" value="NZ_JAPVOI010000004.1"/>
</dbReference>
<dbReference type="Proteomes" id="UP001079430">
    <property type="component" value="Unassembled WGS sequence"/>
</dbReference>
<keyword evidence="2" id="KW-0732">Signal</keyword>
<sequence length="137" mass="14925">MRSRTFIFGATILAVAATGLSAPSFAAKAKLTPEQRAERMIKRLDTSGDSKVSLQELQARISANFKSFDANGNGEISREEMEAKRQAFREARKTWREARAKTSAKRRSPSSGRCAPPCCQACGRALSPASMPTATDR</sequence>
<dbReference type="InterPro" id="IPR002048">
    <property type="entry name" value="EF_hand_dom"/>
</dbReference>
<proteinExistence type="predicted"/>
<accession>A0ABT4KF30</accession>
<evidence type="ECO:0000256" key="2">
    <source>
        <dbReference type="SAM" id="SignalP"/>
    </source>
</evidence>
<dbReference type="CDD" id="cd00051">
    <property type="entry name" value="EFh"/>
    <property type="match status" value="1"/>
</dbReference>
<reference evidence="4" key="1">
    <citation type="submission" date="2022-10" db="EMBL/GenBank/DDBJ databases">
        <title>Whole genome sequencing of three plant growth promoting bacteria isolated from Vachellia tortilis subsp. raddiana in Morocco.</title>
        <authorList>
            <person name="Hnini M."/>
            <person name="Zouagui R."/>
            <person name="Zouagui H."/>
            <person name="Chemao Elfihri M.-W."/>
            <person name="Ibrahimi A."/>
            <person name="Sbabou L."/>
            <person name="Aurag J."/>
        </authorList>
    </citation>
    <scope>NUCLEOTIDE SEQUENCE</scope>
    <source>
        <strain evidence="4">LMR678</strain>
    </source>
</reference>
<dbReference type="InterPro" id="IPR011992">
    <property type="entry name" value="EF-hand-dom_pair"/>
</dbReference>